<feature type="region of interest" description="Disordered" evidence="1">
    <location>
        <begin position="131"/>
        <end position="215"/>
    </location>
</feature>
<feature type="compositionally biased region" description="Low complexity" evidence="1">
    <location>
        <begin position="141"/>
        <end position="207"/>
    </location>
</feature>
<organism evidence="3 4">
    <name type="scientific">Dispira parvispora</name>
    <dbReference type="NCBI Taxonomy" id="1520584"/>
    <lineage>
        <taxon>Eukaryota</taxon>
        <taxon>Fungi</taxon>
        <taxon>Fungi incertae sedis</taxon>
        <taxon>Zoopagomycota</taxon>
        <taxon>Kickxellomycotina</taxon>
        <taxon>Dimargaritomycetes</taxon>
        <taxon>Dimargaritales</taxon>
        <taxon>Dimargaritaceae</taxon>
        <taxon>Dispira</taxon>
    </lineage>
</organism>
<name>A0A9W8E3W8_9FUNG</name>
<dbReference type="OrthoDB" id="2432613at2759"/>
<sequence>MFSSLKKTTLLGALTFAALWVNTSAYFYSTSPVADTNWLPGQEVNVVWMPQLENGEVAPAADATYTVSLMTGVDDPQTFIKVITPEPLSVSTTSFTFKVPENLNPGLYFLKYTCGNLLNWSTRFHVAGGTATNPPLPSDIATETSSATETQTSTDPAATTSTESTTSPSTTTTTSTESTTSPSTTSTTSPTKCLPKPTSTPTTTPPAKCRPHYAR</sequence>
<feature type="non-terminal residue" evidence="3">
    <location>
        <position position="215"/>
    </location>
</feature>
<proteinExistence type="predicted"/>
<dbReference type="Proteomes" id="UP001150925">
    <property type="component" value="Unassembled WGS sequence"/>
</dbReference>
<evidence type="ECO:0000256" key="2">
    <source>
        <dbReference type="SAM" id="SignalP"/>
    </source>
</evidence>
<reference evidence="3" key="1">
    <citation type="submission" date="2022-07" db="EMBL/GenBank/DDBJ databases">
        <title>Phylogenomic reconstructions and comparative analyses of Kickxellomycotina fungi.</title>
        <authorList>
            <person name="Reynolds N.K."/>
            <person name="Stajich J.E."/>
            <person name="Barry K."/>
            <person name="Grigoriev I.V."/>
            <person name="Crous P."/>
            <person name="Smith M.E."/>
        </authorList>
    </citation>
    <scope>NUCLEOTIDE SEQUENCE</scope>
    <source>
        <strain evidence="3">RSA 1196</strain>
    </source>
</reference>
<evidence type="ECO:0000313" key="4">
    <source>
        <dbReference type="Proteomes" id="UP001150925"/>
    </source>
</evidence>
<accession>A0A9W8E3W8</accession>
<feature type="chain" id="PRO_5040723041" description="Ser-Thr-rich glycosyl-phosphatidyl-inositol-anchored membrane family-domain-containing protein" evidence="2">
    <location>
        <begin position="26"/>
        <end position="215"/>
    </location>
</feature>
<keyword evidence="4" id="KW-1185">Reference proteome</keyword>
<dbReference type="PANTHER" id="PTHR40633">
    <property type="entry name" value="MATRIX PROTEIN, PUTATIVE (AFU_ORTHOLOGUE AFUA_8G05410)-RELATED"/>
    <property type="match status" value="1"/>
</dbReference>
<comment type="caution">
    <text evidence="3">The sequence shown here is derived from an EMBL/GenBank/DDBJ whole genome shotgun (WGS) entry which is preliminary data.</text>
</comment>
<keyword evidence="2" id="KW-0732">Signal</keyword>
<dbReference type="AlphaFoldDB" id="A0A9W8E3W8"/>
<protein>
    <recommendedName>
        <fullName evidence="5">Ser-Thr-rich glycosyl-phosphatidyl-inositol-anchored membrane family-domain-containing protein</fullName>
    </recommendedName>
</protein>
<dbReference type="InterPro" id="IPR052982">
    <property type="entry name" value="SRP1/TIP1-like"/>
</dbReference>
<evidence type="ECO:0000313" key="3">
    <source>
        <dbReference type="EMBL" id="KAJ1966575.1"/>
    </source>
</evidence>
<dbReference type="EMBL" id="JANBPY010000497">
    <property type="protein sequence ID" value="KAJ1966575.1"/>
    <property type="molecule type" value="Genomic_DNA"/>
</dbReference>
<evidence type="ECO:0008006" key="5">
    <source>
        <dbReference type="Google" id="ProtNLM"/>
    </source>
</evidence>
<evidence type="ECO:0000256" key="1">
    <source>
        <dbReference type="SAM" id="MobiDB-lite"/>
    </source>
</evidence>
<dbReference type="PANTHER" id="PTHR40633:SF1">
    <property type="entry name" value="GPI ANCHORED SERINE-THREONINE RICH PROTEIN (AFU_ORTHOLOGUE AFUA_1G03630)"/>
    <property type="match status" value="1"/>
</dbReference>
<feature type="signal peptide" evidence="2">
    <location>
        <begin position="1"/>
        <end position="25"/>
    </location>
</feature>
<gene>
    <name evidence="3" type="ORF">IWQ62_002385</name>
</gene>